<dbReference type="UniPathway" id="UPA00378"/>
<evidence type="ECO:0000313" key="12">
    <source>
        <dbReference type="Proteomes" id="UP000655225"/>
    </source>
</evidence>
<evidence type="ECO:0000256" key="10">
    <source>
        <dbReference type="RuleBase" id="RU361143"/>
    </source>
</evidence>
<comment type="function">
    <text evidence="1 10">Subunit of the oligosaccharyl transferase (OST) complex that catalyzes the initial transfer of a defined glycan (Glc(3)Man(9)GlcNAc(2) in eukaryotes) from the lipid carrier dolichol-pyrophosphate to an asparagine residue within an Asn-X-Ser/Thr consensus motif in nascent polypeptide chains, the first step in protein N-glycosylation. N-glycosylation occurs cotranslationally and the complex associates with the Sec61 complex at the channel-forming translocon complex that mediates protein translocation across the endoplasmic reticulum (ER). All subunits are required for a maximal enzyme activity.</text>
</comment>
<evidence type="ECO:0000256" key="6">
    <source>
        <dbReference type="ARBA" id="ARBA00022729"/>
    </source>
</evidence>
<evidence type="ECO:0000256" key="9">
    <source>
        <dbReference type="ARBA" id="ARBA00023136"/>
    </source>
</evidence>
<keyword evidence="7 10" id="KW-0256">Endoplasmic reticulum</keyword>
<keyword evidence="5" id="KW-0812">Transmembrane</keyword>
<comment type="pathway">
    <text evidence="3 10">Protein modification; protein glycosylation.</text>
</comment>
<organism evidence="11 12">
    <name type="scientific">Tetracentron sinense</name>
    <name type="common">Spur-leaf</name>
    <dbReference type="NCBI Taxonomy" id="13715"/>
    <lineage>
        <taxon>Eukaryota</taxon>
        <taxon>Viridiplantae</taxon>
        <taxon>Streptophyta</taxon>
        <taxon>Embryophyta</taxon>
        <taxon>Tracheophyta</taxon>
        <taxon>Spermatophyta</taxon>
        <taxon>Magnoliopsida</taxon>
        <taxon>Trochodendrales</taxon>
        <taxon>Trochodendraceae</taxon>
        <taxon>Tetracentron</taxon>
    </lineage>
</organism>
<dbReference type="PANTHER" id="PTHR21049:SF0">
    <property type="entry name" value="DOLICHYL-DIPHOSPHOOLIGOSACCHARIDE--PROTEIN GLYCOSYLTRANSFERASE SUBUNIT 1"/>
    <property type="match status" value="1"/>
</dbReference>
<proteinExistence type="inferred from homology"/>
<sequence length="669" mass="74934">MGFRFNLFVFSIAILSTPVLSDLILSKVDRRIDLTSQIARITSTLKVKNAGNAVVSQLLLAFPDHQAKNLAYLTAVPYEGKGKQKASTASLPIDVVHPEGMPPALTLYSVSLPKGLAQGESLTLDVLAVFTHSLQPFPEQISQADIQLVVFQDSAYYLSPYEVKGQSLSVRLPSARVESYTKIHNTKFVDREIKYGPYENLPSFSYSPIAVHFENNEPFAVAKQLVREIEISHWGNVQVVEHYDIAHGGAHNKGGFSRIDYQARPHIRGASSFRRLIARLPASAHSVYYRDQIGNISTSHLWGDYRKTELEIEPRYPMFGGWRTSFTIGYGVPLQEFLFELEGKRFLNITFGCPMNEVVVDNLIVKARDENLLNVDVALPEGSRDISVSVPFPVNQWQEVKFSHLDIVGRPVVVLEKTNVIPEHNVHFQVFLLPLLFIISNDFFLLLLEKLDRLVWYFQIFPQNILEIMVGVPGEEHSGSTAAGLLAGDWRGKGGMEQTSFECVVGWLPSSSQPKGFVEEGAWWINIFGLPLHAWCSHTMKAIGDACGAFIHVDTINKARILIENTCWQNIPPVLLVEVARQLFDVRVVGRKGHRGWCSQSRISGFGASYARTPSDKGWNRSLCKEDEVKCAKKSPGCCAQNNTGNSISICRGRDTGKKKMKWHKLKPR</sequence>
<accession>A0A834ZCX0</accession>
<dbReference type="Pfam" id="PF04597">
    <property type="entry name" value="Ribophorin_I"/>
    <property type="match status" value="1"/>
</dbReference>
<evidence type="ECO:0000256" key="2">
    <source>
        <dbReference type="ARBA" id="ARBA00004115"/>
    </source>
</evidence>
<dbReference type="AlphaFoldDB" id="A0A834ZCX0"/>
<protein>
    <recommendedName>
        <fullName evidence="10">Dolichyl-diphosphooligosaccharide--protein glycosyltransferase subunit 1</fullName>
    </recommendedName>
</protein>
<keyword evidence="6 10" id="KW-0732">Signal</keyword>
<comment type="subunit">
    <text evidence="10">Component of the oligosaccharyltransferase (OST) complex.</text>
</comment>
<evidence type="ECO:0000313" key="11">
    <source>
        <dbReference type="EMBL" id="KAF8405579.1"/>
    </source>
</evidence>
<dbReference type="InterPro" id="IPR007676">
    <property type="entry name" value="Ribophorin_I"/>
</dbReference>
<comment type="subcellular location">
    <subcellularLocation>
        <location evidence="2 10">Endoplasmic reticulum membrane</location>
        <topology evidence="2 10">Single-pass type I membrane protein</topology>
    </subcellularLocation>
</comment>
<evidence type="ECO:0000256" key="4">
    <source>
        <dbReference type="ARBA" id="ARBA00008905"/>
    </source>
</evidence>
<dbReference type="GO" id="GO:0018279">
    <property type="term" value="P:protein N-linked glycosylation via asparagine"/>
    <property type="evidence" value="ECO:0007669"/>
    <property type="project" value="TreeGrafter"/>
</dbReference>
<dbReference type="OMA" id="NICLASP"/>
<evidence type="ECO:0000256" key="7">
    <source>
        <dbReference type="ARBA" id="ARBA00022824"/>
    </source>
</evidence>
<reference evidence="11 12" key="1">
    <citation type="submission" date="2020-04" db="EMBL/GenBank/DDBJ databases">
        <title>Plant Genome Project.</title>
        <authorList>
            <person name="Zhang R.-G."/>
        </authorList>
    </citation>
    <scope>NUCLEOTIDE SEQUENCE [LARGE SCALE GENOMIC DNA]</scope>
    <source>
        <strain evidence="11">YNK0</strain>
        <tissue evidence="11">Leaf</tissue>
    </source>
</reference>
<dbReference type="Proteomes" id="UP000655225">
    <property type="component" value="Unassembled WGS sequence"/>
</dbReference>
<dbReference type="EMBL" id="JABCRI010000006">
    <property type="protein sequence ID" value="KAF8405579.1"/>
    <property type="molecule type" value="Genomic_DNA"/>
</dbReference>
<keyword evidence="12" id="KW-1185">Reference proteome</keyword>
<keyword evidence="9" id="KW-0472">Membrane</keyword>
<feature type="chain" id="PRO_5033108291" description="Dolichyl-diphosphooligosaccharide--protein glycosyltransferase subunit 1" evidence="10">
    <location>
        <begin position="22"/>
        <end position="669"/>
    </location>
</feature>
<evidence type="ECO:0000256" key="3">
    <source>
        <dbReference type="ARBA" id="ARBA00004922"/>
    </source>
</evidence>
<comment type="caution">
    <text evidence="11">The sequence shown here is derived from an EMBL/GenBank/DDBJ whole genome shotgun (WGS) entry which is preliminary data.</text>
</comment>
<evidence type="ECO:0000256" key="1">
    <source>
        <dbReference type="ARBA" id="ARBA00002791"/>
    </source>
</evidence>
<gene>
    <name evidence="11" type="ORF">HHK36_010486</name>
</gene>
<dbReference type="PANTHER" id="PTHR21049">
    <property type="entry name" value="RIBOPHORIN I"/>
    <property type="match status" value="1"/>
</dbReference>
<dbReference type="GO" id="GO:0008250">
    <property type="term" value="C:oligosaccharyltransferase complex"/>
    <property type="evidence" value="ECO:0007669"/>
    <property type="project" value="UniProtKB-UniRule"/>
</dbReference>
<feature type="signal peptide" evidence="10">
    <location>
        <begin position="1"/>
        <end position="21"/>
    </location>
</feature>
<dbReference type="OrthoDB" id="310030at2759"/>
<name>A0A834ZCX0_TETSI</name>
<keyword evidence="8" id="KW-1133">Transmembrane helix</keyword>
<evidence type="ECO:0000256" key="8">
    <source>
        <dbReference type="ARBA" id="ARBA00022989"/>
    </source>
</evidence>
<evidence type="ECO:0000256" key="5">
    <source>
        <dbReference type="ARBA" id="ARBA00022692"/>
    </source>
</evidence>
<comment type="similarity">
    <text evidence="4 10">Belongs to the OST1 family.</text>
</comment>